<dbReference type="GO" id="GO:0005634">
    <property type="term" value="C:nucleus"/>
    <property type="evidence" value="ECO:0007669"/>
    <property type="project" value="UniProtKB-SubCell"/>
</dbReference>
<dbReference type="CDD" id="cd00074">
    <property type="entry name" value="HFD_H2A"/>
    <property type="match status" value="1"/>
</dbReference>
<dbReference type="SMART" id="SM00414">
    <property type="entry name" value="H2A"/>
    <property type="match status" value="1"/>
</dbReference>
<evidence type="ECO:0000256" key="9">
    <source>
        <dbReference type="ARBA" id="ARBA00023269"/>
    </source>
</evidence>
<keyword evidence="6" id="KW-1017">Isopeptide bond</keyword>
<dbReference type="SUPFAM" id="SSF47113">
    <property type="entry name" value="Histone-fold"/>
    <property type="match status" value="1"/>
</dbReference>
<evidence type="ECO:0000256" key="6">
    <source>
        <dbReference type="ARBA" id="ARBA00022499"/>
    </source>
</evidence>
<evidence type="ECO:0000259" key="13">
    <source>
        <dbReference type="Pfam" id="PF16211"/>
    </source>
</evidence>
<reference evidence="14 15" key="1">
    <citation type="journal article" date="2014" name="Nat. Genet.">
        <title>Genome and transcriptome of the porcine whipworm Trichuris suis.</title>
        <authorList>
            <person name="Jex A.R."/>
            <person name="Nejsum P."/>
            <person name="Schwarz E.M."/>
            <person name="Hu L."/>
            <person name="Young N.D."/>
            <person name="Hall R.S."/>
            <person name="Korhonen P.K."/>
            <person name="Liao S."/>
            <person name="Thamsborg S."/>
            <person name="Xia J."/>
            <person name="Xu P."/>
            <person name="Wang S."/>
            <person name="Scheerlinck J.P."/>
            <person name="Hofmann A."/>
            <person name="Sternberg P.W."/>
            <person name="Wang J."/>
            <person name="Gasser R.B."/>
        </authorList>
    </citation>
    <scope>NUCLEOTIDE SEQUENCE [LARGE SCALE GENOMIC DNA]</scope>
    <source>
        <strain evidence="14">DCEP-RM93M</strain>
    </source>
</reference>
<dbReference type="InterPro" id="IPR002119">
    <property type="entry name" value="Histone_H2A"/>
</dbReference>
<dbReference type="GO" id="GO:0000786">
    <property type="term" value="C:nucleosome"/>
    <property type="evidence" value="ECO:0007669"/>
    <property type="project" value="UniProtKB-KW"/>
</dbReference>
<dbReference type="GO" id="GO:0046982">
    <property type="term" value="F:protein heterodimerization activity"/>
    <property type="evidence" value="ECO:0007669"/>
    <property type="project" value="InterPro"/>
</dbReference>
<evidence type="ECO:0000259" key="12">
    <source>
        <dbReference type="Pfam" id="PF00125"/>
    </source>
</evidence>
<dbReference type="EMBL" id="KL363382">
    <property type="protein sequence ID" value="KFD46267.1"/>
    <property type="molecule type" value="Genomic_DNA"/>
</dbReference>
<dbReference type="InterPro" id="IPR032458">
    <property type="entry name" value="Histone_H2A_CS"/>
</dbReference>
<feature type="domain" description="Histone H2A C-terminal" evidence="13">
    <location>
        <begin position="138"/>
        <end position="168"/>
    </location>
</feature>
<keyword evidence="8 10" id="KW-0539">Nucleus</keyword>
<dbReference type="Pfam" id="PF16211">
    <property type="entry name" value="Histone_H2A_C"/>
    <property type="match status" value="1"/>
</dbReference>
<dbReference type="PRINTS" id="PR00620">
    <property type="entry name" value="HISTONEH2A"/>
</dbReference>
<feature type="region of interest" description="Disordered" evidence="11">
    <location>
        <begin position="1"/>
        <end position="24"/>
    </location>
</feature>
<evidence type="ECO:0000313" key="15">
    <source>
        <dbReference type="Proteomes" id="UP000030764"/>
    </source>
</evidence>
<evidence type="ECO:0000256" key="2">
    <source>
        <dbReference type="ARBA" id="ARBA00004123"/>
    </source>
</evidence>
<dbReference type="InterPro" id="IPR009072">
    <property type="entry name" value="Histone-fold"/>
</dbReference>
<organism evidence="14 15">
    <name type="scientific">Trichuris suis</name>
    <name type="common">pig whipworm</name>
    <dbReference type="NCBI Taxonomy" id="68888"/>
    <lineage>
        <taxon>Eukaryota</taxon>
        <taxon>Metazoa</taxon>
        <taxon>Ecdysozoa</taxon>
        <taxon>Nematoda</taxon>
        <taxon>Enoplea</taxon>
        <taxon>Dorylaimia</taxon>
        <taxon>Trichinellida</taxon>
        <taxon>Trichuridae</taxon>
        <taxon>Trichuris</taxon>
    </lineage>
</organism>
<name>A0A085LMS1_9BILA</name>
<evidence type="ECO:0000256" key="1">
    <source>
        <dbReference type="ARBA" id="ARBA00002001"/>
    </source>
</evidence>
<accession>A0A085LMS1</accession>
<evidence type="ECO:0000256" key="7">
    <source>
        <dbReference type="ARBA" id="ARBA00023125"/>
    </source>
</evidence>
<gene>
    <name evidence="14" type="ORF">M513_12855</name>
</gene>
<dbReference type="GO" id="GO:0030527">
    <property type="term" value="F:structural constituent of chromatin"/>
    <property type="evidence" value="ECO:0007669"/>
    <property type="project" value="InterPro"/>
</dbReference>
<dbReference type="PANTHER" id="PTHR23430">
    <property type="entry name" value="HISTONE H2A"/>
    <property type="match status" value="1"/>
</dbReference>
<feature type="compositionally biased region" description="Polar residues" evidence="11">
    <location>
        <begin position="15"/>
        <end position="24"/>
    </location>
</feature>
<dbReference type="Pfam" id="PF00125">
    <property type="entry name" value="Histone"/>
    <property type="match status" value="1"/>
</dbReference>
<keyword evidence="9 10" id="KW-0544">Nucleosome core</keyword>
<comment type="subunit">
    <text evidence="10">The nucleosome is a histone octamer containing two molecules each of H2A, H2B, H3 and H4 assembled in one H3-H4 heterotetramer and two H2A-H2B heterodimers. The octamer wraps approximately 147 bp of DNA.</text>
</comment>
<dbReference type="PROSITE" id="PS00046">
    <property type="entry name" value="HISTONE_H2A"/>
    <property type="match status" value="1"/>
</dbReference>
<comment type="function">
    <text evidence="1">Core component of nucleosome. Nucleosomes wrap and compact DNA into chromatin, limiting DNA accessibility to the cellular machineries which require DNA as a template. Histones thereby play a central role in transcription regulation, DNA repair, DNA replication and chromosomal stability. DNA accessibility is regulated via a complex set of post-translational modifications of histones, also called histone code, and nucleosome remodeling.</text>
</comment>
<protein>
    <recommendedName>
        <fullName evidence="10">Histone H2A</fullName>
    </recommendedName>
</protein>
<dbReference type="AlphaFoldDB" id="A0A085LMS1"/>
<comment type="similarity">
    <text evidence="4 10">Belongs to the histone H2A family.</text>
</comment>
<keyword evidence="7 10" id="KW-0238">DNA-binding</keyword>
<evidence type="ECO:0000313" key="14">
    <source>
        <dbReference type="EMBL" id="KFD46267.1"/>
    </source>
</evidence>
<evidence type="ECO:0000256" key="5">
    <source>
        <dbReference type="ARBA" id="ARBA00022454"/>
    </source>
</evidence>
<evidence type="ECO:0000256" key="4">
    <source>
        <dbReference type="ARBA" id="ARBA00010691"/>
    </source>
</evidence>
<keyword evidence="5 10" id="KW-0158">Chromosome</keyword>
<keyword evidence="15" id="KW-1185">Reference proteome</keyword>
<comment type="subcellular location">
    <subcellularLocation>
        <location evidence="3">Chromosome</location>
    </subcellularLocation>
    <subcellularLocation>
        <location evidence="2 10">Nucleus</location>
    </subcellularLocation>
</comment>
<sequence>MSGHVESDRSVERVPSTTSARSSSVELCAVATGNALGAVQSYSPKVRYDWSQRKRKAERQDKEPRTRAGLKFPVGRIHRLLRQGKYAERIGAGAPVHLAALIEYLTTEVLELVGNTACDNKKTRIIPRHLQLATRNDEELSTFLGQVTIAQGGVPRNIHPSLTPTKSEMNAAMKA</sequence>
<feature type="compositionally biased region" description="Basic and acidic residues" evidence="11">
    <location>
        <begin position="1"/>
        <end position="12"/>
    </location>
</feature>
<feature type="domain" description="Core Histone H2A/H2B/H3" evidence="12">
    <location>
        <begin position="52"/>
        <end position="135"/>
    </location>
</feature>
<dbReference type="FunFam" id="1.10.20.10:FF:000103">
    <property type="entry name" value="Histone H2A type 1"/>
    <property type="match status" value="1"/>
</dbReference>
<dbReference type="Proteomes" id="UP000030764">
    <property type="component" value="Unassembled WGS sequence"/>
</dbReference>
<dbReference type="InterPro" id="IPR032454">
    <property type="entry name" value="Histone_H2A_C"/>
</dbReference>
<dbReference type="GO" id="GO:0003677">
    <property type="term" value="F:DNA binding"/>
    <property type="evidence" value="ECO:0007669"/>
    <property type="project" value="UniProtKB-KW"/>
</dbReference>
<dbReference type="Gene3D" id="1.10.20.10">
    <property type="entry name" value="Histone, subunit A"/>
    <property type="match status" value="1"/>
</dbReference>
<evidence type="ECO:0000256" key="8">
    <source>
        <dbReference type="ARBA" id="ARBA00023242"/>
    </source>
</evidence>
<evidence type="ECO:0000256" key="3">
    <source>
        <dbReference type="ARBA" id="ARBA00004286"/>
    </source>
</evidence>
<feature type="region of interest" description="Disordered" evidence="11">
    <location>
        <begin position="155"/>
        <end position="175"/>
    </location>
</feature>
<evidence type="ECO:0000256" key="11">
    <source>
        <dbReference type="SAM" id="MobiDB-lite"/>
    </source>
</evidence>
<dbReference type="InterPro" id="IPR007125">
    <property type="entry name" value="H2A/H2B/H3"/>
</dbReference>
<proteinExistence type="inferred from homology"/>
<evidence type="ECO:0000256" key="10">
    <source>
        <dbReference type="RuleBase" id="RU003767"/>
    </source>
</evidence>